<keyword evidence="2" id="KW-0812">Transmembrane</keyword>
<evidence type="ECO:0000313" key="4">
    <source>
        <dbReference type="Proteomes" id="UP000016923"/>
    </source>
</evidence>
<protein>
    <submittedName>
        <fullName evidence="3">Uncharacterized protein</fullName>
    </submittedName>
</protein>
<keyword evidence="2" id="KW-1133">Transmembrane helix</keyword>
<dbReference type="Proteomes" id="UP000016923">
    <property type="component" value="Unassembled WGS sequence"/>
</dbReference>
<name>S3C7C5_OPHP1</name>
<gene>
    <name evidence="3" type="ORF">F503_00553</name>
</gene>
<evidence type="ECO:0000256" key="1">
    <source>
        <dbReference type="SAM" id="MobiDB-lite"/>
    </source>
</evidence>
<dbReference type="HOGENOM" id="CLU_880287_0_0_1"/>
<accession>S3C7C5</accession>
<reference evidence="3 4" key="1">
    <citation type="journal article" date="2013" name="BMC Genomics">
        <title>The genome and transcriptome of the pine saprophyte Ophiostoma piceae, and a comparison with the bark beetle-associated pine pathogen Grosmannia clavigera.</title>
        <authorList>
            <person name="Haridas S."/>
            <person name="Wang Y."/>
            <person name="Lim L."/>
            <person name="Massoumi Alamouti S."/>
            <person name="Jackman S."/>
            <person name="Docking R."/>
            <person name="Robertson G."/>
            <person name="Birol I."/>
            <person name="Bohlmann J."/>
            <person name="Breuil C."/>
        </authorList>
    </citation>
    <scope>NUCLEOTIDE SEQUENCE [LARGE SCALE GENOMIC DNA]</scope>
    <source>
        <strain evidence="3 4">UAMH 11346</strain>
    </source>
</reference>
<keyword evidence="2" id="KW-0472">Membrane</keyword>
<feature type="compositionally biased region" description="Polar residues" evidence="1">
    <location>
        <begin position="197"/>
        <end position="224"/>
    </location>
</feature>
<keyword evidence="4" id="KW-1185">Reference proteome</keyword>
<feature type="transmembrane region" description="Helical" evidence="2">
    <location>
        <begin position="24"/>
        <end position="43"/>
    </location>
</feature>
<dbReference type="VEuPathDB" id="FungiDB:F503_00553"/>
<feature type="region of interest" description="Disordered" evidence="1">
    <location>
        <begin position="135"/>
        <end position="316"/>
    </location>
</feature>
<organism evidence="3 4">
    <name type="scientific">Ophiostoma piceae (strain UAMH 11346)</name>
    <name type="common">Sap stain fungus</name>
    <dbReference type="NCBI Taxonomy" id="1262450"/>
    <lineage>
        <taxon>Eukaryota</taxon>
        <taxon>Fungi</taxon>
        <taxon>Dikarya</taxon>
        <taxon>Ascomycota</taxon>
        <taxon>Pezizomycotina</taxon>
        <taxon>Sordariomycetes</taxon>
        <taxon>Sordariomycetidae</taxon>
        <taxon>Ophiostomatales</taxon>
        <taxon>Ophiostomataceae</taxon>
        <taxon>Ophiostoma</taxon>
    </lineage>
</organism>
<feature type="compositionally biased region" description="Polar residues" evidence="1">
    <location>
        <begin position="255"/>
        <end position="269"/>
    </location>
</feature>
<evidence type="ECO:0000313" key="3">
    <source>
        <dbReference type="EMBL" id="EPE07831.1"/>
    </source>
</evidence>
<feature type="transmembrane region" description="Helical" evidence="2">
    <location>
        <begin position="75"/>
        <end position="99"/>
    </location>
</feature>
<feature type="compositionally biased region" description="Basic and acidic residues" evidence="1">
    <location>
        <begin position="171"/>
        <end position="183"/>
    </location>
</feature>
<sequence>MNSASYSPNMAVCQARFNASASSFLHWATLSLIIAVPLAAASGDTMDMVHPKMLPAMYSIALAQFVVKHRGIYKWWMIGLVATMTVLVAILPTVSWLLYAISDLVALAPFVPHVPPYPAPNNNEAVRERVVDAEKPWPHPSDSSRAPQLNWQHQPCTSSAPVDNNTAGARSTEHASETTKRPEPWPPGEPSVWPDLSGTSQASQLDQQHQPSTLMAPGDNTTAEDCSIKISKLTTTPKPWPPCEPSVRSDLSDGSRASQLDHQQLSQILTHMGPGSETSSLTSSDWLLTGSDSQHSPSYDSNMPRAFFEMESGSDT</sequence>
<evidence type="ECO:0000256" key="2">
    <source>
        <dbReference type="SAM" id="Phobius"/>
    </source>
</evidence>
<dbReference type="AlphaFoldDB" id="S3C7C5"/>
<dbReference type="EMBL" id="KE148150">
    <property type="protein sequence ID" value="EPE07831.1"/>
    <property type="molecule type" value="Genomic_DNA"/>
</dbReference>
<feature type="compositionally biased region" description="Polar residues" evidence="1">
    <location>
        <begin position="141"/>
        <end position="169"/>
    </location>
</feature>
<proteinExistence type="predicted"/>
<feature type="compositionally biased region" description="Low complexity" evidence="1">
    <location>
        <begin position="275"/>
        <end position="293"/>
    </location>
</feature>